<dbReference type="Gene3D" id="1.20.1560.10">
    <property type="entry name" value="ABC transporter type 1, transmembrane domain"/>
    <property type="match status" value="1"/>
</dbReference>
<dbReference type="InterPro" id="IPR036640">
    <property type="entry name" value="ABC1_TM_sf"/>
</dbReference>
<evidence type="ECO:0000256" key="6">
    <source>
        <dbReference type="ARBA" id="ARBA00023136"/>
    </source>
</evidence>
<keyword evidence="11" id="KW-1185">Reference proteome</keyword>
<dbReference type="SUPFAM" id="SSF90123">
    <property type="entry name" value="ABC transporter transmembrane region"/>
    <property type="match status" value="1"/>
</dbReference>
<dbReference type="Gene3D" id="3.40.50.300">
    <property type="entry name" value="P-loop containing nucleotide triphosphate hydrolases"/>
    <property type="match status" value="1"/>
</dbReference>
<feature type="transmembrane region" description="Helical" evidence="7">
    <location>
        <begin position="21"/>
        <end position="47"/>
    </location>
</feature>
<dbReference type="SUPFAM" id="SSF52540">
    <property type="entry name" value="P-loop containing nucleoside triphosphate hydrolases"/>
    <property type="match status" value="1"/>
</dbReference>
<keyword evidence="5 7" id="KW-1133">Transmembrane helix</keyword>
<organism evidence="10 11">
    <name type="scientific">Breznakia pachnodae</name>
    <dbReference type="NCBI Taxonomy" id="265178"/>
    <lineage>
        <taxon>Bacteria</taxon>
        <taxon>Bacillati</taxon>
        <taxon>Bacillota</taxon>
        <taxon>Erysipelotrichia</taxon>
        <taxon>Erysipelotrichales</taxon>
        <taxon>Erysipelotrichaceae</taxon>
        <taxon>Breznakia</taxon>
    </lineage>
</organism>
<dbReference type="PANTHER" id="PTHR24221">
    <property type="entry name" value="ATP-BINDING CASSETTE SUB-FAMILY B"/>
    <property type="match status" value="1"/>
</dbReference>
<dbReference type="PANTHER" id="PTHR24221:SF397">
    <property type="entry name" value="ABC TRANSPORTER, ATP-BINDING TRANSMEMBRANE PROTEIN"/>
    <property type="match status" value="1"/>
</dbReference>
<feature type="transmembrane region" description="Helical" evidence="7">
    <location>
        <begin position="147"/>
        <end position="175"/>
    </location>
</feature>
<dbReference type="PROSITE" id="PS50929">
    <property type="entry name" value="ABC_TM1F"/>
    <property type="match status" value="1"/>
</dbReference>
<dbReference type="Pfam" id="PF00005">
    <property type="entry name" value="ABC_tran"/>
    <property type="match status" value="1"/>
</dbReference>
<evidence type="ECO:0000256" key="2">
    <source>
        <dbReference type="ARBA" id="ARBA00022692"/>
    </source>
</evidence>
<evidence type="ECO:0000313" key="10">
    <source>
        <dbReference type="EMBL" id="MDQ0362157.1"/>
    </source>
</evidence>
<dbReference type="InterPro" id="IPR027417">
    <property type="entry name" value="P-loop_NTPase"/>
</dbReference>
<feature type="transmembrane region" description="Helical" evidence="7">
    <location>
        <begin position="274"/>
        <end position="295"/>
    </location>
</feature>
<evidence type="ECO:0000259" key="8">
    <source>
        <dbReference type="PROSITE" id="PS50893"/>
    </source>
</evidence>
<evidence type="ECO:0000256" key="5">
    <source>
        <dbReference type="ARBA" id="ARBA00022989"/>
    </source>
</evidence>
<feature type="transmembrane region" description="Helical" evidence="7">
    <location>
        <begin position="53"/>
        <end position="73"/>
    </location>
</feature>
<dbReference type="PROSITE" id="PS50893">
    <property type="entry name" value="ABC_TRANSPORTER_2"/>
    <property type="match status" value="1"/>
</dbReference>
<dbReference type="RefSeq" id="WP_307409510.1">
    <property type="nucleotide sequence ID" value="NZ_JAUSUR010000005.1"/>
</dbReference>
<evidence type="ECO:0000256" key="4">
    <source>
        <dbReference type="ARBA" id="ARBA00022840"/>
    </source>
</evidence>
<protein>
    <submittedName>
        <fullName evidence="10">ATP-binding cassette subfamily B protein</fullName>
    </submittedName>
</protein>
<evidence type="ECO:0000256" key="7">
    <source>
        <dbReference type="SAM" id="Phobius"/>
    </source>
</evidence>
<dbReference type="InterPro" id="IPR039421">
    <property type="entry name" value="Type_1_exporter"/>
</dbReference>
<evidence type="ECO:0000256" key="1">
    <source>
        <dbReference type="ARBA" id="ARBA00004651"/>
    </source>
</evidence>
<evidence type="ECO:0000259" key="9">
    <source>
        <dbReference type="PROSITE" id="PS50929"/>
    </source>
</evidence>
<evidence type="ECO:0000256" key="3">
    <source>
        <dbReference type="ARBA" id="ARBA00022741"/>
    </source>
</evidence>
<gene>
    <name evidence="10" type="ORF">J2S15_002910</name>
</gene>
<dbReference type="Pfam" id="PF00664">
    <property type="entry name" value="ABC_membrane"/>
    <property type="match status" value="1"/>
</dbReference>
<name>A0ABU0E5I5_9FIRM</name>
<keyword evidence="4 10" id="KW-0067">ATP-binding</keyword>
<evidence type="ECO:0000313" key="11">
    <source>
        <dbReference type="Proteomes" id="UP001230220"/>
    </source>
</evidence>
<keyword evidence="3" id="KW-0547">Nucleotide-binding</keyword>
<feature type="transmembrane region" description="Helical" evidence="7">
    <location>
        <begin position="247"/>
        <end position="267"/>
    </location>
</feature>
<reference evidence="10 11" key="1">
    <citation type="submission" date="2023-07" db="EMBL/GenBank/DDBJ databases">
        <title>Genomic Encyclopedia of Type Strains, Phase IV (KMG-IV): sequencing the most valuable type-strain genomes for metagenomic binning, comparative biology and taxonomic classification.</title>
        <authorList>
            <person name="Goeker M."/>
        </authorList>
    </citation>
    <scope>NUCLEOTIDE SEQUENCE [LARGE SCALE GENOMIC DNA]</scope>
    <source>
        <strain evidence="10 11">DSM 16784</strain>
    </source>
</reference>
<dbReference type="SMART" id="SM00382">
    <property type="entry name" value="AAA"/>
    <property type="match status" value="1"/>
</dbReference>
<comment type="subcellular location">
    <subcellularLocation>
        <location evidence="1">Cell membrane</location>
        <topology evidence="1">Multi-pass membrane protein</topology>
    </subcellularLocation>
</comment>
<dbReference type="InterPro" id="IPR011527">
    <property type="entry name" value="ABC1_TM_dom"/>
</dbReference>
<feature type="domain" description="ABC transporter" evidence="8">
    <location>
        <begin position="337"/>
        <end position="570"/>
    </location>
</feature>
<sequence>MMKLISRILAVAGKYQRNIRLAFLFSFLKSMFAKAPIGLGFIALTAFYNNTMTTDLCIIIGAGMLLSIVLQALSQNIADRLQSASGYWIFSDMRMDLGAHLRKMPMGYFTEGNIGKISSVLSTDMVFIEENCMSVIADMMSHIFSEIIMIIFMFFINIYLGIVTTIIVVVIILIAKGMERDALKDSSIRQNQSETLTDAVLDFVEGIGIIKTYNLLGDKSKELSDNFKETCRVSIQFEENHTPWQRILNIIYGMGAVIILSLSLYLYSQDMMEVPYLIGVLLFVFDLLGPIKALYSQSTRLTVMNSCMDRIEEVFQEQQLSDNGKDILPETYDGAEVQFDDVSFAYDEKVVLHNISFNLDKNNMLALVGPSGGGKSTIASLLTRFWDVNKGKIQIRGKDIRDIKLSQLMDQISVVFQRVYLFQDTIYNNISMGRPDASEEEVMEAAKKARCYDFIMSLPEGFQTIIGEGGATLSGGEKQRISIARCILKDAPIIILDEATASVDADNESYIQEAISELCVGKTLIVIAHRLNTIRNADKILVIAGGEIAQSGTHDELVKEDGIYKEFVSVRENTQGWNRNLKNQSA</sequence>
<dbReference type="GO" id="GO:0005524">
    <property type="term" value="F:ATP binding"/>
    <property type="evidence" value="ECO:0007669"/>
    <property type="project" value="UniProtKB-KW"/>
</dbReference>
<dbReference type="InterPro" id="IPR017871">
    <property type="entry name" value="ABC_transporter-like_CS"/>
</dbReference>
<dbReference type="InterPro" id="IPR003593">
    <property type="entry name" value="AAA+_ATPase"/>
</dbReference>
<feature type="domain" description="ABC transmembrane type-1" evidence="9">
    <location>
        <begin position="21"/>
        <end position="294"/>
    </location>
</feature>
<accession>A0ABU0E5I5</accession>
<dbReference type="InterPro" id="IPR003439">
    <property type="entry name" value="ABC_transporter-like_ATP-bd"/>
</dbReference>
<dbReference type="Proteomes" id="UP001230220">
    <property type="component" value="Unassembled WGS sequence"/>
</dbReference>
<dbReference type="EMBL" id="JAUSUR010000005">
    <property type="protein sequence ID" value="MDQ0362157.1"/>
    <property type="molecule type" value="Genomic_DNA"/>
</dbReference>
<keyword evidence="6 7" id="KW-0472">Membrane</keyword>
<keyword evidence="2 7" id="KW-0812">Transmembrane</keyword>
<proteinExistence type="predicted"/>
<dbReference type="PROSITE" id="PS00211">
    <property type="entry name" value="ABC_TRANSPORTER_1"/>
    <property type="match status" value="1"/>
</dbReference>
<comment type="caution">
    <text evidence="10">The sequence shown here is derived from an EMBL/GenBank/DDBJ whole genome shotgun (WGS) entry which is preliminary data.</text>
</comment>